<dbReference type="OrthoDB" id="66964at2759"/>
<gene>
    <name evidence="1" type="ORF">BDW02DRAFT_637620</name>
</gene>
<organism evidence="1 2">
    <name type="scientific">Decorospora gaudefroyi</name>
    <dbReference type="NCBI Taxonomy" id="184978"/>
    <lineage>
        <taxon>Eukaryota</taxon>
        <taxon>Fungi</taxon>
        <taxon>Dikarya</taxon>
        <taxon>Ascomycota</taxon>
        <taxon>Pezizomycotina</taxon>
        <taxon>Dothideomycetes</taxon>
        <taxon>Pleosporomycetidae</taxon>
        <taxon>Pleosporales</taxon>
        <taxon>Pleosporineae</taxon>
        <taxon>Pleosporaceae</taxon>
        <taxon>Decorospora</taxon>
    </lineage>
</organism>
<accession>A0A6A5KF79</accession>
<evidence type="ECO:0000313" key="1">
    <source>
        <dbReference type="EMBL" id="KAF1836875.1"/>
    </source>
</evidence>
<dbReference type="AlphaFoldDB" id="A0A6A5KF79"/>
<reference evidence="1" key="1">
    <citation type="submission" date="2020-01" db="EMBL/GenBank/DDBJ databases">
        <authorList>
            <consortium name="DOE Joint Genome Institute"/>
            <person name="Haridas S."/>
            <person name="Albert R."/>
            <person name="Binder M."/>
            <person name="Bloem J."/>
            <person name="Labutti K."/>
            <person name="Salamov A."/>
            <person name="Andreopoulos B."/>
            <person name="Baker S.E."/>
            <person name="Barry K."/>
            <person name="Bills G."/>
            <person name="Bluhm B.H."/>
            <person name="Cannon C."/>
            <person name="Castanera R."/>
            <person name="Culley D.E."/>
            <person name="Daum C."/>
            <person name="Ezra D."/>
            <person name="Gonzalez J.B."/>
            <person name="Henrissat B."/>
            <person name="Kuo A."/>
            <person name="Liang C."/>
            <person name="Lipzen A."/>
            <person name="Lutzoni F."/>
            <person name="Magnuson J."/>
            <person name="Mondo S."/>
            <person name="Nolan M."/>
            <person name="Ohm R."/>
            <person name="Pangilinan J."/>
            <person name="Park H.-J."/>
            <person name="Ramirez L."/>
            <person name="Alfaro M."/>
            <person name="Sun H."/>
            <person name="Tritt A."/>
            <person name="Yoshinaga Y."/>
            <person name="Zwiers L.-H."/>
            <person name="Turgeon B.G."/>
            <person name="Goodwin S.B."/>
            <person name="Spatafora J.W."/>
            <person name="Crous P.W."/>
            <person name="Grigoriev I.V."/>
        </authorList>
    </citation>
    <scope>NUCLEOTIDE SEQUENCE</scope>
    <source>
        <strain evidence="1">P77</strain>
    </source>
</reference>
<dbReference type="EMBL" id="ML975268">
    <property type="protein sequence ID" value="KAF1836875.1"/>
    <property type="molecule type" value="Genomic_DNA"/>
</dbReference>
<sequence length="301" mass="32971">MLPPVDPEVLQRNPNFEVLYADLCTRKLNPDGSTRDTKRQRVNDEIRKALTKALTTHHKTHLLTQTLTTLPSQSPSLPPTLHPTTDLLSAYLHHQIPPADTPLVLPPHLALLDAHPQAIGTSLSTQLTHLATTLQTLTAPHPLPTSATTLVKQATSTLPHQLQTAHTTLIQTFTTTLQTHTHLNKTYIRTQEQTQHGALSRHTRSSADLIHARATLLRIQADIHALVHAPPLQIVRGVGKGLRAEERALTEREGLARRALEVYGGVGARGVRELAGRKRGVEREVERVEGEVRGLEGGLGG</sequence>
<proteinExistence type="predicted"/>
<protein>
    <submittedName>
        <fullName evidence="1">Uncharacterized protein</fullName>
    </submittedName>
</protein>
<evidence type="ECO:0000313" key="2">
    <source>
        <dbReference type="Proteomes" id="UP000800040"/>
    </source>
</evidence>
<keyword evidence="2" id="KW-1185">Reference proteome</keyword>
<name>A0A6A5KF79_9PLEO</name>
<dbReference type="Proteomes" id="UP000800040">
    <property type="component" value="Unassembled WGS sequence"/>
</dbReference>